<evidence type="ECO:0000313" key="2">
    <source>
        <dbReference type="EMBL" id="KAK9876871.1"/>
    </source>
</evidence>
<gene>
    <name evidence="2" type="ORF">WA026_015902</name>
</gene>
<organism evidence="2 3">
    <name type="scientific">Henosepilachna vigintioctopunctata</name>
    <dbReference type="NCBI Taxonomy" id="420089"/>
    <lineage>
        <taxon>Eukaryota</taxon>
        <taxon>Metazoa</taxon>
        <taxon>Ecdysozoa</taxon>
        <taxon>Arthropoda</taxon>
        <taxon>Hexapoda</taxon>
        <taxon>Insecta</taxon>
        <taxon>Pterygota</taxon>
        <taxon>Neoptera</taxon>
        <taxon>Endopterygota</taxon>
        <taxon>Coleoptera</taxon>
        <taxon>Polyphaga</taxon>
        <taxon>Cucujiformia</taxon>
        <taxon>Coccinelloidea</taxon>
        <taxon>Coccinellidae</taxon>
        <taxon>Epilachninae</taxon>
        <taxon>Epilachnini</taxon>
        <taxon>Henosepilachna</taxon>
    </lineage>
</organism>
<dbReference type="AlphaFoldDB" id="A0AAW1UAC7"/>
<protein>
    <submittedName>
        <fullName evidence="2">Uncharacterized protein</fullName>
    </submittedName>
</protein>
<keyword evidence="3" id="KW-1185">Reference proteome</keyword>
<proteinExistence type="predicted"/>
<comment type="caution">
    <text evidence="2">The sequence shown here is derived from an EMBL/GenBank/DDBJ whole genome shotgun (WGS) entry which is preliminary data.</text>
</comment>
<reference evidence="2 3" key="1">
    <citation type="submission" date="2023-03" db="EMBL/GenBank/DDBJ databases">
        <title>Genome insight into feeding habits of ladybird beetles.</title>
        <authorList>
            <person name="Li H.-S."/>
            <person name="Huang Y.-H."/>
            <person name="Pang H."/>
        </authorList>
    </citation>
    <scope>NUCLEOTIDE SEQUENCE [LARGE SCALE GENOMIC DNA]</scope>
    <source>
        <strain evidence="2">SYSU_2023b</strain>
        <tissue evidence="2">Whole body</tissue>
    </source>
</reference>
<evidence type="ECO:0000256" key="1">
    <source>
        <dbReference type="SAM" id="MobiDB-lite"/>
    </source>
</evidence>
<sequence>MGTKHPTREQSCHNLKQTYGGRQGKWAGYWTDNHRPWSHHDGSQSLDGPRPPGFYGSTAESGFRSREAIFDRVMTLLFRLMGGGLLQQRIYEMGSGNFI</sequence>
<feature type="compositionally biased region" description="Basic and acidic residues" evidence="1">
    <location>
        <begin position="1"/>
        <end position="11"/>
    </location>
</feature>
<accession>A0AAW1UAC7</accession>
<dbReference type="EMBL" id="JARQZJ010000039">
    <property type="protein sequence ID" value="KAK9876871.1"/>
    <property type="molecule type" value="Genomic_DNA"/>
</dbReference>
<evidence type="ECO:0000313" key="3">
    <source>
        <dbReference type="Proteomes" id="UP001431783"/>
    </source>
</evidence>
<feature type="region of interest" description="Disordered" evidence="1">
    <location>
        <begin position="38"/>
        <end position="59"/>
    </location>
</feature>
<name>A0AAW1UAC7_9CUCU</name>
<feature type="region of interest" description="Disordered" evidence="1">
    <location>
        <begin position="1"/>
        <end position="22"/>
    </location>
</feature>
<dbReference type="Proteomes" id="UP001431783">
    <property type="component" value="Unassembled WGS sequence"/>
</dbReference>